<comment type="catalytic activity">
    <reaction evidence="6 7">
        <text>carbamoyl phosphate + L-aspartate = N-carbamoyl-L-aspartate + phosphate + H(+)</text>
        <dbReference type="Rhea" id="RHEA:20013"/>
        <dbReference type="ChEBI" id="CHEBI:15378"/>
        <dbReference type="ChEBI" id="CHEBI:29991"/>
        <dbReference type="ChEBI" id="CHEBI:32814"/>
        <dbReference type="ChEBI" id="CHEBI:43474"/>
        <dbReference type="ChEBI" id="CHEBI:58228"/>
        <dbReference type="EC" id="2.1.3.2"/>
    </reaction>
</comment>
<dbReference type="PANTHER" id="PTHR45753">
    <property type="entry name" value="ORNITHINE CARBAMOYLTRANSFERASE, MITOCHONDRIAL"/>
    <property type="match status" value="1"/>
</dbReference>
<keyword evidence="3 7" id="KW-0808">Transferase</keyword>
<evidence type="ECO:0000313" key="11">
    <source>
        <dbReference type="Proteomes" id="UP000093080"/>
    </source>
</evidence>
<accession>A0A1B9F8X3</accession>
<feature type="domain" description="Aspartate/ornithine carbamoyltransferase carbamoyl-P binding" evidence="9">
    <location>
        <begin position="2"/>
        <end position="145"/>
    </location>
</feature>
<dbReference type="STRING" id="1156395.DBT_0173"/>
<dbReference type="GO" id="GO:0006520">
    <property type="term" value="P:amino acid metabolic process"/>
    <property type="evidence" value="ECO:0007669"/>
    <property type="project" value="InterPro"/>
</dbReference>
<dbReference type="InterPro" id="IPR006130">
    <property type="entry name" value="Asp/Orn_carbamoylTrfase"/>
</dbReference>
<keyword evidence="4 7" id="KW-0665">Pyrimidine biosynthesis</keyword>
<dbReference type="UniPathway" id="UPA00070">
    <property type="reaction ID" value="UER00116"/>
</dbReference>
<feature type="binding site" evidence="7">
    <location>
        <position position="135"/>
    </location>
    <ligand>
        <name>carbamoyl phosphate</name>
        <dbReference type="ChEBI" id="CHEBI:58228"/>
    </ligand>
</feature>
<comment type="similarity">
    <text evidence="2 7">Belongs to the aspartate/ornithine carbamoyltransferase superfamily. ATCase family.</text>
</comment>
<dbReference type="GO" id="GO:0044205">
    <property type="term" value="P:'de novo' UMP biosynthetic process"/>
    <property type="evidence" value="ECO:0007669"/>
    <property type="project" value="UniProtKB-UniRule"/>
</dbReference>
<dbReference type="RefSeq" id="WP_067615484.1">
    <property type="nucleotide sequence ID" value="NZ_MAGO01000001.1"/>
</dbReference>
<comment type="pathway">
    <text evidence="1 7">Pyrimidine metabolism; UMP biosynthesis via de novo pathway; (S)-dihydroorotate from bicarbonate: step 2/3.</text>
</comment>
<gene>
    <name evidence="7" type="primary">pyrB</name>
    <name evidence="10" type="ORF">DBT_0173</name>
</gene>
<dbReference type="EC" id="2.1.3.2" evidence="7"/>
<evidence type="ECO:0000256" key="6">
    <source>
        <dbReference type="ARBA" id="ARBA00048859"/>
    </source>
</evidence>
<evidence type="ECO:0000256" key="3">
    <source>
        <dbReference type="ARBA" id="ARBA00022679"/>
    </source>
</evidence>
<dbReference type="NCBIfam" id="TIGR00670">
    <property type="entry name" value="asp_carb_tr"/>
    <property type="match status" value="1"/>
</dbReference>
<feature type="binding site" evidence="7">
    <location>
        <position position="165"/>
    </location>
    <ligand>
        <name>L-aspartate</name>
        <dbReference type="ChEBI" id="CHEBI:29991"/>
    </ligand>
</feature>
<dbReference type="GO" id="GO:0006207">
    <property type="term" value="P:'de novo' pyrimidine nucleobase biosynthetic process"/>
    <property type="evidence" value="ECO:0007669"/>
    <property type="project" value="InterPro"/>
</dbReference>
<feature type="binding site" evidence="7">
    <location>
        <position position="262"/>
    </location>
    <ligand>
        <name>carbamoyl phosphate</name>
        <dbReference type="ChEBI" id="CHEBI:58228"/>
    </ligand>
</feature>
<dbReference type="SUPFAM" id="SSF53671">
    <property type="entry name" value="Aspartate/ornithine carbamoyltransferase"/>
    <property type="match status" value="1"/>
</dbReference>
<feature type="binding site" evidence="7">
    <location>
        <position position="261"/>
    </location>
    <ligand>
        <name>carbamoyl phosphate</name>
        <dbReference type="ChEBI" id="CHEBI:58228"/>
    </ligand>
</feature>
<feature type="binding site" evidence="7">
    <location>
        <position position="132"/>
    </location>
    <ligand>
        <name>carbamoyl phosphate</name>
        <dbReference type="ChEBI" id="CHEBI:58228"/>
    </ligand>
</feature>
<dbReference type="Gene3D" id="3.40.50.1370">
    <property type="entry name" value="Aspartate/ornithine carbamoyltransferase"/>
    <property type="match status" value="2"/>
</dbReference>
<protein>
    <recommendedName>
        <fullName evidence="7">Aspartate carbamoyltransferase</fullName>
        <ecNumber evidence="7">2.1.3.2</ecNumber>
    </recommendedName>
    <alternativeName>
        <fullName evidence="7">Aspartate transcarbamylase</fullName>
        <shortName evidence="7">ATCase</shortName>
    </alternativeName>
</protein>
<name>A0A1B9F8X3_9BACT</name>
<dbReference type="GO" id="GO:0004070">
    <property type="term" value="F:aspartate carbamoyltransferase activity"/>
    <property type="evidence" value="ECO:0007669"/>
    <property type="project" value="UniProtKB-UniRule"/>
</dbReference>
<dbReference type="Pfam" id="PF02729">
    <property type="entry name" value="OTCace_N"/>
    <property type="match status" value="1"/>
</dbReference>
<dbReference type="GO" id="GO:0016597">
    <property type="term" value="F:amino acid binding"/>
    <property type="evidence" value="ECO:0007669"/>
    <property type="project" value="InterPro"/>
</dbReference>
<dbReference type="InterPro" id="IPR006131">
    <property type="entry name" value="Asp_carbamoyltransf_Asp/Orn-bd"/>
</dbReference>
<dbReference type="PANTHER" id="PTHR45753:SF6">
    <property type="entry name" value="ASPARTATE CARBAMOYLTRANSFERASE"/>
    <property type="match status" value="1"/>
</dbReference>
<evidence type="ECO:0000256" key="2">
    <source>
        <dbReference type="ARBA" id="ARBA00008896"/>
    </source>
</evidence>
<evidence type="ECO:0000259" key="8">
    <source>
        <dbReference type="Pfam" id="PF00185"/>
    </source>
</evidence>
<dbReference type="PROSITE" id="PS00097">
    <property type="entry name" value="CARBAMOYLTRANSFERASE"/>
    <property type="match status" value="1"/>
</dbReference>
<dbReference type="InterPro" id="IPR006132">
    <property type="entry name" value="Asp/Orn_carbamoyltranf_P-bd"/>
</dbReference>
<comment type="function">
    <text evidence="5 7">Catalyzes the condensation of carbamoyl phosphate and aspartate to form carbamoyl aspartate and inorganic phosphate, the committed step in the de novo pyrimidine nucleotide biosynthesis pathway.</text>
</comment>
<dbReference type="HAMAP" id="MF_00001">
    <property type="entry name" value="Asp_carb_tr"/>
    <property type="match status" value="1"/>
</dbReference>
<dbReference type="PATRIC" id="fig|1156395.6.peg.172"/>
<evidence type="ECO:0000256" key="4">
    <source>
        <dbReference type="ARBA" id="ARBA00022975"/>
    </source>
</evidence>
<evidence type="ECO:0000313" key="10">
    <source>
        <dbReference type="EMBL" id="OCC16356.1"/>
    </source>
</evidence>
<feature type="binding site" evidence="7">
    <location>
        <position position="219"/>
    </location>
    <ligand>
        <name>L-aspartate</name>
        <dbReference type="ChEBI" id="CHEBI:29991"/>
    </ligand>
</feature>
<dbReference type="AlphaFoldDB" id="A0A1B9F8X3"/>
<feature type="domain" description="Aspartate/ornithine carbamoyltransferase Asp/Orn-binding" evidence="8">
    <location>
        <begin position="151"/>
        <end position="298"/>
    </location>
</feature>
<evidence type="ECO:0000256" key="1">
    <source>
        <dbReference type="ARBA" id="ARBA00004852"/>
    </source>
</evidence>
<comment type="caution">
    <text evidence="10">The sequence shown here is derived from an EMBL/GenBank/DDBJ whole genome shotgun (WGS) entry which is preliminary data.</text>
</comment>
<dbReference type="PRINTS" id="PR00101">
    <property type="entry name" value="ATCASE"/>
</dbReference>
<dbReference type="Pfam" id="PF00185">
    <property type="entry name" value="OTCace"/>
    <property type="match status" value="1"/>
</dbReference>
<dbReference type="PRINTS" id="PR00100">
    <property type="entry name" value="AOTCASE"/>
</dbReference>
<sequence>MKHLLGIRQLEREEIEAILRQAEAFKEVLERPIKKVPTLRGKTVVNLFFEPSTRTKLSFEMAAKRLSADTVSISKSMSSIEKGEDLIDTVKNIKAMKTDCFVIRHPATGAAHMIARYTGCPVINAGDGINEHPTQALLDCFTIKEHFGGFKGLRIAILGDIFHSRVAHSDIMALKKLGAECVVAGPGTMLPPHIEVLGAKVEYSVKKAVKGADCIICLRIQRERQGGIPLFPSVREYANFFGLYPEVLEFAKEQAVIMHPGPINRGVELDPQLADSSRSLILDQVTAGVAVRMAVLMMLLSARETL</sequence>
<keyword evidence="11" id="KW-1185">Reference proteome</keyword>
<dbReference type="InterPro" id="IPR036901">
    <property type="entry name" value="Asp/Orn_carbamoylTrfase_sf"/>
</dbReference>
<organism evidence="10 11">
    <name type="scientific">Dissulfuribacter thermophilus</name>
    <dbReference type="NCBI Taxonomy" id="1156395"/>
    <lineage>
        <taxon>Bacteria</taxon>
        <taxon>Pseudomonadati</taxon>
        <taxon>Thermodesulfobacteriota</taxon>
        <taxon>Dissulfuribacteria</taxon>
        <taxon>Dissulfuribacterales</taxon>
        <taxon>Dissulfuribacteraceae</taxon>
        <taxon>Dissulfuribacter</taxon>
    </lineage>
</organism>
<comment type="subunit">
    <text evidence="7">Heterododecamer (2C3:3R2) of six catalytic PyrB chains organized as two trimers (C3), and six regulatory PyrI chains organized as three dimers (R2).</text>
</comment>
<dbReference type="NCBIfam" id="NF002032">
    <property type="entry name" value="PRK00856.1"/>
    <property type="match status" value="1"/>
</dbReference>
<feature type="binding site" evidence="7">
    <location>
        <position position="55"/>
    </location>
    <ligand>
        <name>carbamoyl phosphate</name>
        <dbReference type="ChEBI" id="CHEBI:58228"/>
    </ligand>
</feature>
<feature type="binding site" evidence="7">
    <location>
        <position position="54"/>
    </location>
    <ligand>
        <name>carbamoyl phosphate</name>
        <dbReference type="ChEBI" id="CHEBI:58228"/>
    </ligand>
</feature>
<dbReference type="EMBL" id="MAGO01000001">
    <property type="protein sequence ID" value="OCC16356.1"/>
    <property type="molecule type" value="Genomic_DNA"/>
</dbReference>
<reference evidence="10 11" key="1">
    <citation type="submission" date="2016-06" db="EMBL/GenBank/DDBJ databases">
        <title>Respiratory ammonification of nitrate coupled to the oxidation of elemental sulfur in deep-sea autotrophic thermophilic bacteria.</title>
        <authorList>
            <person name="Slobodkina G.B."/>
            <person name="Mardanov A.V."/>
            <person name="Ravin N.V."/>
            <person name="Frolova A.A."/>
            <person name="Viryasiv M.B."/>
            <person name="Chernyh N.A."/>
            <person name="Bonch-Osmolovskaya E.A."/>
            <person name="Slobodkin A.I."/>
        </authorList>
    </citation>
    <scope>NUCLEOTIDE SEQUENCE [LARGE SCALE GENOMIC DNA]</scope>
    <source>
        <strain evidence="10 11">S69</strain>
    </source>
</reference>
<feature type="binding site" evidence="7">
    <location>
        <position position="104"/>
    </location>
    <ligand>
        <name>carbamoyl phosphate</name>
        <dbReference type="ChEBI" id="CHEBI:58228"/>
    </ligand>
</feature>
<dbReference type="GO" id="GO:0005829">
    <property type="term" value="C:cytosol"/>
    <property type="evidence" value="ECO:0007669"/>
    <property type="project" value="TreeGrafter"/>
</dbReference>
<feature type="binding site" evidence="7">
    <location>
        <position position="82"/>
    </location>
    <ligand>
        <name>L-aspartate</name>
        <dbReference type="ChEBI" id="CHEBI:29991"/>
    </ligand>
</feature>
<evidence type="ECO:0000256" key="7">
    <source>
        <dbReference type="HAMAP-Rule" id="MF_00001"/>
    </source>
</evidence>
<dbReference type="Proteomes" id="UP000093080">
    <property type="component" value="Unassembled WGS sequence"/>
</dbReference>
<dbReference type="InterPro" id="IPR002082">
    <property type="entry name" value="Asp_carbamoyltransf"/>
</dbReference>
<proteinExistence type="inferred from homology"/>
<evidence type="ECO:0000259" key="9">
    <source>
        <dbReference type="Pfam" id="PF02729"/>
    </source>
</evidence>
<dbReference type="OrthoDB" id="9774690at2"/>
<evidence type="ECO:0000256" key="5">
    <source>
        <dbReference type="ARBA" id="ARBA00043884"/>
    </source>
</evidence>